<sequence>MGTCGCAACTPACSATHRRNAQNIVRPRRVFNTNVASSSTNRVTRSTSDAGTRNECDGAVLRRAPRTSAASALGRRTGVEGSRAPAVSGRGRVGAFSKSGIAARSFIAHPYAPQTPASETVAIRKFDKKRSWRSTQTDCYEVPLLELQLEHIYSELCERTERRAELSHRYVSRAPYNIYTRALPSPSEPF</sequence>
<dbReference type="Proteomes" id="UP000299102">
    <property type="component" value="Unassembled WGS sequence"/>
</dbReference>
<comment type="caution">
    <text evidence="2">The sequence shown here is derived from an EMBL/GenBank/DDBJ whole genome shotgun (WGS) entry which is preliminary data.</text>
</comment>
<dbReference type="EMBL" id="BGZK01000924">
    <property type="protein sequence ID" value="GBP65263.1"/>
    <property type="molecule type" value="Genomic_DNA"/>
</dbReference>
<evidence type="ECO:0000313" key="2">
    <source>
        <dbReference type="EMBL" id="GBP65263.1"/>
    </source>
</evidence>
<proteinExistence type="predicted"/>
<dbReference type="AlphaFoldDB" id="A0A4C1XQD5"/>
<protein>
    <submittedName>
        <fullName evidence="2">Uncharacterized protein</fullName>
    </submittedName>
</protein>
<gene>
    <name evidence="2" type="ORF">EVAR_37111_1</name>
</gene>
<keyword evidence="3" id="KW-1185">Reference proteome</keyword>
<evidence type="ECO:0000313" key="3">
    <source>
        <dbReference type="Proteomes" id="UP000299102"/>
    </source>
</evidence>
<accession>A0A4C1XQD5</accession>
<reference evidence="2 3" key="1">
    <citation type="journal article" date="2019" name="Commun. Biol.">
        <title>The bagworm genome reveals a unique fibroin gene that provides high tensile strength.</title>
        <authorList>
            <person name="Kono N."/>
            <person name="Nakamura H."/>
            <person name="Ohtoshi R."/>
            <person name="Tomita M."/>
            <person name="Numata K."/>
            <person name="Arakawa K."/>
        </authorList>
    </citation>
    <scope>NUCLEOTIDE SEQUENCE [LARGE SCALE GENOMIC DNA]</scope>
</reference>
<feature type="region of interest" description="Disordered" evidence="1">
    <location>
        <begin position="67"/>
        <end position="89"/>
    </location>
</feature>
<organism evidence="2 3">
    <name type="scientific">Eumeta variegata</name>
    <name type="common">Bagworm moth</name>
    <name type="synonym">Eumeta japonica</name>
    <dbReference type="NCBI Taxonomy" id="151549"/>
    <lineage>
        <taxon>Eukaryota</taxon>
        <taxon>Metazoa</taxon>
        <taxon>Ecdysozoa</taxon>
        <taxon>Arthropoda</taxon>
        <taxon>Hexapoda</taxon>
        <taxon>Insecta</taxon>
        <taxon>Pterygota</taxon>
        <taxon>Neoptera</taxon>
        <taxon>Endopterygota</taxon>
        <taxon>Lepidoptera</taxon>
        <taxon>Glossata</taxon>
        <taxon>Ditrysia</taxon>
        <taxon>Tineoidea</taxon>
        <taxon>Psychidae</taxon>
        <taxon>Oiketicinae</taxon>
        <taxon>Eumeta</taxon>
    </lineage>
</organism>
<name>A0A4C1XQD5_EUMVA</name>
<evidence type="ECO:0000256" key="1">
    <source>
        <dbReference type="SAM" id="MobiDB-lite"/>
    </source>
</evidence>